<dbReference type="PANTHER" id="PTHR32039">
    <property type="entry name" value="MAGNESIUM-CHELATASE SUBUNIT CHLI"/>
    <property type="match status" value="1"/>
</dbReference>
<evidence type="ECO:0000313" key="6">
    <source>
        <dbReference type="Proteomes" id="UP000295066"/>
    </source>
</evidence>
<dbReference type="InterPro" id="IPR000523">
    <property type="entry name" value="Mg_chelatse_chII-like_cat_dom"/>
</dbReference>
<dbReference type="GO" id="GO:0003677">
    <property type="term" value="F:DNA binding"/>
    <property type="evidence" value="ECO:0007669"/>
    <property type="project" value="InterPro"/>
</dbReference>
<dbReference type="InterPro" id="IPR004482">
    <property type="entry name" value="Mg_chelat-rel"/>
</dbReference>
<dbReference type="Proteomes" id="UP000295066">
    <property type="component" value="Unassembled WGS sequence"/>
</dbReference>
<dbReference type="CDD" id="cd00009">
    <property type="entry name" value="AAA"/>
    <property type="match status" value="1"/>
</dbReference>
<dbReference type="Pfam" id="PF13541">
    <property type="entry name" value="ChlI"/>
    <property type="match status" value="1"/>
</dbReference>
<feature type="domain" description="MCM C-terminal AAA(+) ATPase" evidence="4">
    <location>
        <begin position="279"/>
        <end position="382"/>
    </location>
</feature>
<dbReference type="InterPro" id="IPR025158">
    <property type="entry name" value="Mg_chelat-rel_C"/>
</dbReference>
<gene>
    <name evidence="5" type="ORF">C8D99_101181</name>
</gene>
<dbReference type="Pfam" id="PF13335">
    <property type="entry name" value="Mg_chelatase_C"/>
    <property type="match status" value="1"/>
</dbReference>
<dbReference type="InterPro" id="IPR045006">
    <property type="entry name" value="CHLI-like"/>
</dbReference>
<dbReference type="PRINTS" id="PR01657">
    <property type="entry name" value="MCMFAMILY"/>
</dbReference>
<evidence type="ECO:0000259" key="4">
    <source>
        <dbReference type="PROSITE" id="PS50051"/>
    </source>
</evidence>
<dbReference type="Pfam" id="PF01078">
    <property type="entry name" value="Mg_chelatase"/>
    <property type="match status" value="1"/>
</dbReference>
<dbReference type="SUPFAM" id="SSF54211">
    <property type="entry name" value="Ribosomal protein S5 domain 2-like"/>
    <property type="match status" value="1"/>
</dbReference>
<dbReference type="RefSeq" id="WP_133955393.1">
    <property type="nucleotide sequence ID" value="NZ_SORI01000001.1"/>
</dbReference>
<dbReference type="InterPro" id="IPR003593">
    <property type="entry name" value="AAA+_ATPase"/>
</dbReference>
<evidence type="ECO:0000256" key="3">
    <source>
        <dbReference type="ARBA" id="ARBA00022840"/>
    </source>
</evidence>
<dbReference type="EMBL" id="SORI01000001">
    <property type="protein sequence ID" value="TDY65034.1"/>
    <property type="molecule type" value="Genomic_DNA"/>
</dbReference>
<keyword evidence="2" id="KW-0547">Nucleotide-binding</keyword>
<dbReference type="InterPro" id="IPR020568">
    <property type="entry name" value="Ribosomal_Su5_D2-typ_SF"/>
</dbReference>
<name>A0A4R8MHH4_9BACT</name>
<dbReference type="OrthoDB" id="9813147at2"/>
<proteinExistence type="inferred from homology"/>
<organism evidence="5 6">
    <name type="scientific">Aminivibrio pyruvatiphilus</name>
    <dbReference type="NCBI Taxonomy" id="1005740"/>
    <lineage>
        <taxon>Bacteria</taxon>
        <taxon>Thermotogati</taxon>
        <taxon>Synergistota</taxon>
        <taxon>Synergistia</taxon>
        <taxon>Synergistales</taxon>
        <taxon>Aminobacteriaceae</taxon>
        <taxon>Aminivibrio</taxon>
    </lineage>
</organism>
<dbReference type="Gene3D" id="3.40.50.300">
    <property type="entry name" value="P-loop containing nucleotide triphosphate hydrolases"/>
    <property type="match status" value="1"/>
</dbReference>
<dbReference type="InterPro" id="IPR014721">
    <property type="entry name" value="Ribsml_uS5_D2-typ_fold_subgr"/>
</dbReference>
<dbReference type="Gene3D" id="3.30.230.10">
    <property type="match status" value="1"/>
</dbReference>
<dbReference type="NCBIfam" id="TIGR00368">
    <property type="entry name" value="YifB family Mg chelatase-like AAA ATPase"/>
    <property type="match status" value="1"/>
</dbReference>
<sequence>MNPVWGITLKGMEALRVEVEAEITGGLFAISIVGLPDTAVRESKERVRAALRSLGLSVRGRVAVNLAPADLPKEGAILDLPIALGIAGAMGSIPEVPRAIFLGELALDGRLRGVRGAVGAAILARDTGIPLFVPADNADEVSLVEGCEAWGAESLGDVIAFLRGEKDLAPVVPAVPEAEPVVADPDFADIRGQSGAKRALEIAAAGHHNILFTGAPGSGKTLLARALRGILPPLSREEFLEAALVRSTLGIPFDRGMHPPFRTVHHTASIVSICGGGATLRPGEVSLAHRGVLFLDEFPEFRRDLLEALRQPLEDGRITVSRASGSVAYPCRVLLVAACNPCPCGWDGDPVERCTCSSAERERYRRKISGPILDRIDLHLAVPRLLPEELVAVESEGGEPSAAIAARVRAAREIQRKRWAGTGFTCNAELPERLVKRALSLSPGVRPFLASMAERLRLSGRGISRVLKVSRTIADLAGSGDVEVPHVAEAMAYRDGGENR</sequence>
<keyword evidence="3" id="KW-0067">ATP-binding</keyword>
<dbReference type="SMART" id="SM00382">
    <property type="entry name" value="AAA"/>
    <property type="match status" value="1"/>
</dbReference>
<evidence type="ECO:0000256" key="2">
    <source>
        <dbReference type="ARBA" id="ARBA00022741"/>
    </source>
</evidence>
<comment type="caution">
    <text evidence="5">The sequence shown here is derived from an EMBL/GenBank/DDBJ whole genome shotgun (WGS) entry which is preliminary data.</text>
</comment>
<keyword evidence="6" id="KW-1185">Reference proteome</keyword>
<comment type="similarity">
    <text evidence="1">Belongs to the Mg-chelatase subunits D/I family. ComM subfamily.</text>
</comment>
<evidence type="ECO:0000313" key="5">
    <source>
        <dbReference type="EMBL" id="TDY65034.1"/>
    </source>
</evidence>
<evidence type="ECO:0000256" key="1">
    <source>
        <dbReference type="ARBA" id="ARBA00006354"/>
    </source>
</evidence>
<dbReference type="InterPro" id="IPR001208">
    <property type="entry name" value="MCM_dom"/>
</dbReference>
<dbReference type="PROSITE" id="PS50051">
    <property type="entry name" value="MCM_2"/>
    <property type="match status" value="1"/>
</dbReference>
<accession>A0A4R8MHH4</accession>
<reference evidence="5 6" key="1">
    <citation type="submission" date="2019-03" db="EMBL/GenBank/DDBJ databases">
        <title>Genomic Encyclopedia of Type Strains, Phase IV (KMG-IV): sequencing the most valuable type-strain genomes for metagenomic binning, comparative biology and taxonomic classification.</title>
        <authorList>
            <person name="Goeker M."/>
        </authorList>
    </citation>
    <scope>NUCLEOTIDE SEQUENCE [LARGE SCALE GENOMIC DNA]</scope>
    <source>
        <strain evidence="5 6">DSM 25964</strain>
    </source>
</reference>
<dbReference type="PANTHER" id="PTHR32039:SF7">
    <property type="entry name" value="COMPETENCE PROTEIN COMM"/>
    <property type="match status" value="1"/>
</dbReference>
<protein>
    <submittedName>
        <fullName evidence="5">Magnesium chelatase family protein</fullName>
    </submittedName>
</protein>
<dbReference type="SUPFAM" id="SSF52540">
    <property type="entry name" value="P-loop containing nucleoside triphosphate hydrolases"/>
    <property type="match status" value="1"/>
</dbReference>
<dbReference type="AlphaFoldDB" id="A0A4R8MHH4"/>
<dbReference type="GO" id="GO:0005524">
    <property type="term" value="F:ATP binding"/>
    <property type="evidence" value="ECO:0007669"/>
    <property type="project" value="UniProtKB-KW"/>
</dbReference>
<dbReference type="InterPro" id="IPR027417">
    <property type="entry name" value="P-loop_NTPase"/>
</dbReference>